<dbReference type="PANTHER" id="PTHR38167:SF1">
    <property type="entry name" value="C2H2-TYPE DOMAIN-CONTAINING PROTEIN"/>
    <property type="match status" value="1"/>
</dbReference>
<reference evidence="2" key="1">
    <citation type="submission" date="2023-06" db="EMBL/GenBank/DDBJ databases">
        <title>Genome-scale phylogeny and comparative genomics of the fungal order Sordariales.</title>
        <authorList>
            <consortium name="Lawrence Berkeley National Laboratory"/>
            <person name="Hensen N."/>
            <person name="Bonometti L."/>
            <person name="Westerberg I."/>
            <person name="Brannstrom I.O."/>
            <person name="Guillou S."/>
            <person name="Cros-Aarteil S."/>
            <person name="Calhoun S."/>
            <person name="Haridas S."/>
            <person name="Kuo A."/>
            <person name="Mondo S."/>
            <person name="Pangilinan J."/>
            <person name="Riley R."/>
            <person name="Labutti K."/>
            <person name="Andreopoulos B."/>
            <person name="Lipzen A."/>
            <person name="Chen C."/>
            <person name="Yanf M."/>
            <person name="Daum C."/>
            <person name="Ng V."/>
            <person name="Clum A."/>
            <person name="Steindorff A."/>
            <person name="Ohm R."/>
            <person name="Martin F."/>
            <person name="Silar P."/>
            <person name="Natvig D."/>
            <person name="Lalanne C."/>
            <person name="Gautier V."/>
            <person name="Ament-Velasquez S.L."/>
            <person name="Kruys A."/>
            <person name="Hutchinson M.I."/>
            <person name="Powell A.J."/>
            <person name="Barry K."/>
            <person name="Miller A.N."/>
            <person name="Grigoriev I.V."/>
            <person name="Debuchy R."/>
            <person name="Gladieux P."/>
            <person name="Thoren M.H."/>
            <person name="Johannesson H."/>
        </authorList>
    </citation>
    <scope>NUCLEOTIDE SEQUENCE</scope>
    <source>
        <strain evidence="2">CBS 540.89</strain>
    </source>
</reference>
<dbReference type="AlphaFoldDB" id="A0AA40ANF3"/>
<evidence type="ECO:0008006" key="4">
    <source>
        <dbReference type="Google" id="ProtNLM"/>
    </source>
</evidence>
<evidence type="ECO:0000313" key="3">
    <source>
        <dbReference type="Proteomes" id="UP001172159"/>
    </source>
</evidence>
<dbReference type="EMBL" id="JAUKTV010000013">
    <property type="protein sequence ID" value="KAK0719069.1"/>
    <property type="molecule type" value="Genomic_DNA"/>
</dbReference>
<dbReference type="Proteomes" id="UP001172159">
    <property type="component" value="Unassembled WGS sequence"/>
</dbReference>
<evidence type="ECO:0000256" key="1">
    <source>
        <dbReference type="SAM" id="MobiDB-lite"/>
    </source>
</evidence>
<comment type="caution">
    <text evidence="2">The sequence shown here is derived from an EMBL/GenBank/DDBJ whole genome shotgun (WGS) entry which is preliminary data.</text>
</comment>
<evidence type="ECO:0000313" key="2">
    <source>
        <dbReference type="EMBL" id="KAK0719069.1"/>
    </source>
</evidence>
<organism evidence="2 3">
    <name type="scientific">Apiosordaria backusii</name>
    <dbReference type="NCBI Taxonomy" id="314023"/>
    <lineage>
        <taxon>Eukaryota</taxon>
        <taxon>Fungi</taxon>
        <taxon>Dikarya</taxon>
        <taxon>Ascomycota</taxon>
        <taxon>Pezizomycotina</taxon>
        <taxon>Sordariomycetes</taxon>
        <taxon>Sordariomycetidae</taxon>
        <taxon>Sordariales</taxon>
        <taxon>Lasiosphaeriaceae</taxon>
        <taxon>Apiosordaria</taxon>
    </lineage>
</organism>
<feature type="region of interest" description="Disordered" evidence="1">
    <location>
        <begin position="137"/>
        <end position="160"/>
    </location>
</feature>
<protein>
    <recommendedName>
        <fullName evidence="4">C2H2-type domain-containing protein</fullName>
    </recommendedName>
</protein>
<sequence length="210" mass="24091">MASFKSIDDILNAPPDHLRAALRVFFSNDSDAQETLAEYLSTLHEACTIRLKPAAPFPLPSEFHLCEQCDKTFFKSENKHGKWECEQNEEAELWEQWRDWRDGPMEDADEDEYPEGFIWTCCKGDGKAKGCKVSRHKAHDEPLVPSQPANDASGAKRKRDDDTADHHICERCNKSFTEGKNGEDACSYHPCKLSWSIPVILMKSLRKRFR</sequence>
<name>A0AA40ANF3_9PEZI</name>
<gene>
    <name evidence="2" type="ORF">B0T21DRAFT_60702</name>
</gene>
<proteinExistence type="predicted"/>
<keyword evidence="3" id="KW-1185">Reference proteome</keyword>
<accession>A0AA40ANF3</accession>
<dbReference type="PANTHER" id="PTHR38167">
    <property type="entry name" value="C2H2-TYPE DOMAIN-CONTAINING PROTEIN"/>
    <property type="match status" value="1"/>
</dbReference>